<dbReference type="GO" id="GO:0006606">
    <property type="term" value="P:protein import into nucleus"/>
    <property type="evidence" value="ECO:0007669"/>
    <property type="project" value="TreeGrafter"/>
</dbReference>
<evidence type="ECO:0000256" key="3">
    <source>
        <dbReference type="ARBA" id="ARBA00022927"/>
    </source>
</evidence>
<dbReference type="PANTHER" id="PTHR10997">
    <property type="entry name" value="IMPORTIN-7, 8, 11"/>
    <property type="match status" value="1"/>
</dbReference>
<organism evidence="6 7">
    <name type="scientific">Heliocybe sulcata</name>
    <dbReference type="NCBI Taxonomy" id="5364"/>
    <lineage>
        <taxon>Eukaryota</taxon>
        <taxon>Fungi</taxon>
        <taxon>Dikarya</taxon>
        <taxon>Basidiomycota</taxon>
        <taxon>Agaricomycotina</taxon>
        <taxon>Agaricomycetes</taxon>
        <taxon>Gloeophyllales</taxon>
        <taxon>Gloeophyllaceae</taxon>
        <taxon>Heliocybe</taxon>
    </lineage>
</organism>
<dbReference type="SMART" id="SM00913">
    <property type="entry name" value="IBN_N"/>
    <property type="match status" value="1"/>
</dbReference>
<comment type="subcellular location">
    <subcellularLocation>
        <location evidence="1">Nucleus</location>
    </subcellularLocation>
</comment>
<dbReference type="SUPFAM" id="SSF48371">
    <property type="entry name" value="ARM repeat"/>
    <property type="match status" value="1"/>
</dbReference>
<keyword evidence="7" id="KW-1185">Reference proteome</keyword>
<evidence type="ECO:0000313" key="6">
    <source>
        <dbReference type="EMBL" id="TFK56400.1"/>
    </source>
</evidence>
<keyword evidence="4" id="KW-0539">Nucleus</keyword>
<keyword evidence="2" id="KW-0813">Transport</keyword>
<evidence type="ECO:0000256" key="2">
    <source>
        <dbReference type="ARBA" id="ARBA00022448"/>
    </source>
</evidence>
<dbReference type="InterPro" id="IPR016024">
    <property type="entry name" value="ARM-type_fold"/>
</dbReference>
<dbReference type="Gene3D" id="1.25.10.10">
    <property type="entry name" value="Leucine-rich Repeat Variant"/>
    <property type="match status" value="1"/>
</dbReference>
<protein>
    <submittedName>
        <fullName evidence="6">ARM repeat-containing protein</fullName>
    </submittedName>
</protein>
<dbReference type="Pfam" id="PF03810">
    <property type="entry name" value="IBN_N"/>
    <property type="match status" value="1"/>
</dbReference>
<name>A0A5C3NGD3_9AGAM</name>
<dbReference type="InterPro" id="IPR001494">
    <property type="entry name" value="Importin-beta_N"/>
</dbReference>
<evidence type="ECO:0000313" key="7">
    <source>
        <dbReference type="Proteomes" id="UP000305948"/>
    </source>
</evidence>
<evidence type="ECO:0000259" key="5">
    <source>
        <dbReference type="PROSITE" id="PS50166"/>
    </source>
</evidence>
<dbReference type="GO" id="GO:0005635">
    <property type="term" value="C:nuclear envelope"/>
    <property type="evidence" value="ECO:0007669"/>
    <property type="project" value="TreeGrafter"/>
</dbReference>
<dbReference type="InterPro" id="IPR011989">
    <property type="entry name" value="ARM-like"/>
</dbReference>
<reference evidence="6 7" key="1">
    <citation type="journal article" date="2019" name="Nat. Ecol. Evol.">
        <title>Megaphylogeny resolves global patterns of mushroom evolution.</title>
        <authorList>
            <person name="Varga T."/>
            <person name="Krizsan K."/>
            <person name="Foldi C."/>
            <person name="Dima B."/>
            <person name="Sanchez-Garcia M."/>
            <person name="Sanchez-Ramirez S."/>
            <person name="Szollosi G.J."/>
            <person name="Szarkandi J.G."/>
            <person name="Papp V."/>
            <person name="Albert L."/>
            <person name="Andreopoulos W."/>
            <person name="Angelini C."/>
            <person name="Antonin V."/>
            <person name="Barry K.W."/>
            <person name="Bougher N.L."/>
            <person name="Buchanan P."/>
            <person name="Buyck B."/>
            <person name="Bense V."/>
            <person name="Catcheside P."/>
            <person name="Chovatia M."/>
            <person name="Cooper J."/>
            <person name="Damon W."/>
            <person name="Desjardin D."/>
            <person name="Finy P."/>
            <person name="Geml J."/>
            <person name="Haridas S."/>
            <person name="Hughes K."/>
            <person name="Justo A."/>
            <person name="Karasinski D."/>
            <person name="Kautmanova I."/>
            <person name="Kiss B."/>
            <person name="Kocsube S."/>
            <person name="Kotiranta H."/>
            <person name="LaButti K.M."/>
            <person name="Lechner B.E."/>
            <person name="Liimatainen K."/>
            <person name="Lipzen A."/>
            <person name="Lukacs Z."/>
            <person name="Mihaltcheva S."/>
            <person name="Morgado L.N."/>
            <person name="Niskanen T."/>
            <person name="Noordeloos M.E."/>
            <person name="Ohm R.A."/>
            <person name="Ortiz-Santana B."/>
            <person name="Ovrebo C."/>
            <person name="Racz N."/>
            <person name="Riley R."/>
            <person name="Savchenko A."/>
            <person name="Shiryaev A."/>
            <person name="Soop K."/>
            <person name="Spirin V."/>
            <person name="Szebenyi C."/>
            <person name="Tomsovsky M."/>
            <person name="Tulloss R.E."/>
            <person name="Uehling J."/>
            <person name="Grigoriev I.V."/>
            <person name="Vagvolgyi C."/>
            <person name="Papp T."/>
            <person name="Martin F.M."/>
            <person name="Miettinen O."/>
            <person name="Hibbett D.S."/>
            <person name="Nagy L.G."/>
        </authorList>
    </citation>
    <scope>NUCLEOTIDE SEQUENCE [LARGE SCALE GENOMIC DNA]</scope>
    <source>
        <strain evidence="6 7">OMC1185</strain>
    </source>
</reference>
<feature type="domain" description="Importin N-terminal" evidence="5">
    <location>
        <begin position="25"/>
        <end position="102"/>
    </location>
</feature>
<dbReference type="EMBL" id="ML213503">
    <property type="protein sequence ID" value="TFK56400.1"/>
    <property type="molecule type" value="Genomic_DNA"/>
</dbReference>
<dbReference type="GO" id="GO:0005829">
    <property type="term" value="C:cytosol"/>
    <property type="evidence" value="ECO:0007669"/>
    <property type="project" value="TreeGrafter"/>
</dbReference>
<evidence type="ECO:0000256" key="1">
    <source>
        <dbReference type="ARBA" id="ARBA00004123"/>
    </source>
</evidence>
<keyword evidence="3" id="KW-0653">Protein transport</keyword>
<evidence type="ECO:0000256" key="4">
    <source>
        <dbReference type="ARBA" id="ARBA00023242"/>
    </source>
</evidence>
<dbReference type="PANTHER" id="PTHR10997:SF9">
    <property type="entry name" value="IMPORTIN-9"/>
    <property type="match status" value="1"/>
</dbReference>
<gene>
    <name evidence="6" type="ORF">OE88DRAFT_1715503</name>
</gene>
<dbReference type="AlphaFoldDB" id="A0A5C3NGD3"/>
<sequence>MAVTSDVAQCLAGTLSSDPNTRMAAELKLAELLKTPEAGLALAQLAATQDLDIALRQMSGAILLRKYVMERWSPYFATFKGSAAPVEVKTQIRQAVFQGLSDPNRKIRSLCAHTLSTIADCDWPDEYPELLDSLITIISSDSPEAVHGAMQMFTEFIKSDLTEDQILPVLRQLLPVLLNILGAAEQHSPLTRSRTISVFRQCVTALFMVKDQHPQAVKEATASVLPVWLDAFKVLLNIDPQQDVIGKDNWDGLAIRIQVFKTLDTMYTSFPRALAPYLQDFLNASLYHLRVLLPTFVHYYLSPENSAPNTSEDEPIDLAQLVCPLLDFVNNATRGGKAKTWFEQGNLGELVRLIFGWMQMTSDDEENWSSNANAFVAQEDDETQVYGVRISGFEVLATLLERMPVQTTATFQSVIQQVVVDSRQSKESGNSDWWRPLEAALAALGSQAEGVLDCVEDEEASERPKPIDIQTLLTDVVPSSLGLSECPFLQGRGFVFASQYAKLLPSHLAGQYLDAAIQVIEAQDAGIPIKISAVKAVQNFSQGMEDSIIAPFAARIASDLGPFLLLTTEDTLSLVLDTVSVVLDIDHGTWLTQELAGSLTTATLDVWSKNIKDPLFISLLSDILSSLSGSKTPGIYEVVVRQALPVLSSAMGSAKPDESWIAESAVELTAGLVEGAPDTGLGEGFFATLAPNLFACLKTTEDRDVLQNGTACLTLIIRKDVGQLLTWSDAEGRSGLENVLTIIGKLLDNQDESGGLFIGDLIIHLLRKAGDAILSVLPEMLRAMVGRMGTAKTASFIQSLVIPFCFLINNQRDTVLSLLESTQIQGRSGLDVFIQTWCENAETFQGFWPNRISSLAMSQLYLSERPSLQNVMVKGDIIVKPETKNVIMTRSRTRNMPTEFTSIPFPAKAIKLLLKDLQSGGEAATFTAPDAGDLDSDDGDEDWEEEEKLNQGFKEDEFAFLSDMLGPRVAFDNDDVLEDNDDEELRKDPVSQMDMQQHLVTFFKDCAARNTNNFQGVTGHLSEGEMSLLRRVIEG</sequence>
<dbReference type="STRING" id="5364.A0A5C3NGD3"/>
<accession>A0A5C3NGD3</accession>
<dbReference type="OrthoDB" id="431626at2759"/>
<dbReference type="Pfam" id="PF25018">
    <property type="entry name" value="HEAT_IPO9_c"/>
    <property type="match status" value="1"/>
</dbReference>
<dbReference type="GO" id="GO:0031267">
    <property type="term" value="F:small GTPase binding"/>
    <property type="evidence" value="ECO:0007669"/>
    <property type="project" value="InterPro"/>
</dbReference>
<dbReference type="InterPro" id="IPR056840">
    <property type="entry name" value="HEAT_IPO9_central"/>
</dbReference>
<dbReference type="PROSITE" id="PS50166">
    <property type="entry name" value="IMPORTIN_B_NT"/>
    <property type="match status" value="1"/>
</dbReference>
<dbReference type="Proteomes" id="UP000305948">
    <property type="component" value="Unassembled WGS sequence"/>
</dbReference>
<proteinExistence type="predicted"/>